<name>A0A2S2DGX1_9BURK</name>
<organism evidence="1 2">
    <name type="scientific">Massilia oculi</name>
    <dbReference type="NCBI Taxonomy" id="945844"/>
    <lineage>
        <taxon>Bacteria</taxon>
        <taxon>Pseudomonadati</taxon>
        <taxon>Pseudomonadota</taxon>
        <taxon>Betaproteobacteria</taxon>
        <taxon>Burkholderiales</taxon>
        <taxon>Oxalobacteraceae</taxon>
        <taxon>Telluria group</taxon>
        <taxon>Massilia</taxon>
    </lineage>
</organism>
<protein>
    <submittedName>
        <fullName evidence="1">Uncharacterized protein</fullName>
    </submittedName>
</protein>
<accession>A0A2S2DGX1</accession>
<reference evidence="1 2" key="1">
    <citation type="submission" date="2018-05" db="EMBL/GenBank/DDBJ databases">
        <title>Complete genome sequence of Massilia oculi sp. nov. CCUG 43427T (=DSM 26321T), the type strain of M. oculi, and comparison with genome sequences of other Massilia strains.</title>
        <authorList>
            <person name="Zhu B."/>
        </authorList>
    </citation>
    <scope>NUCLEOTIDE SEQUENCE [LARGE SCALE GENOMIC DNA]</scope>
    <source>
        <strain evidence="1 2">CCUG 43427</strain>
    </source>
</reference>
<dbReference type="Proteomes" id="UP000245820">
    <property type="component" value="Chromosome"/>
</dbReference>
<sequence>MARLNIGGAELRFSMDEFDRLARDAGAVFGNRVFTSELQPLRDVVAGTAVRPREVIQSIARISPEKRQKYRKVIDYIAFHYPDLIPGGDIEAVLDPAADFGTTFAQEYAQMLPGDFMDLLYGAALARGGAPYVGQGARICDDLNNTAKIGNGAAFGRQWNGRGVLGTTAARAETVIQDSIANPGVLAPHRPPILQGTRQAHVTSLMASRLNPVTALEMDTARLRKDRQVSADRVQRMNEIDNPRDRRIEQHLWAHARMVKSVRRACKGGIAMVASLSGYTAVNAKVHFVLDRLGDLGRVAMKQPLAGDSEFLAITTSELVFCHRYWKSTEFPLSNVVKFYVNGRRVTAPWDGDWRMNDYRGDPVVSNQEAWRRYELARGMRSVPKSFPRF</sequence>
<evidence type="ECO:0000313" key="1">
    <source>
        <dbReference type="EMBL" id="AWL04329.1"/>
    </source>
</evidence>
<dbReference type="RefSeq" id="WP_109344714.1">
    <property type="nucleotide sequence ID" value="NZ_CP029343.1"/>
</dbReference>
<evidence type="ECO:0000313" key="2">
    <source>
        <dbReference type="Proteomes" id="UP000245820"/>
    </source>
</evidence>
<dbReference type="OrthoDB" id="8451383at2"/>
<gene>
    <name evidence="1" type="ORF">DIR46_07695</name>
</gene>
<keyword evidence="2" id="KW-1185">Reference proteome</keyword>
<proteinExistence type="predicted"/>
<dbReference type="EMBL" id="CP029343">
    <property type="protein sequence ID" value="AWL04329.1"/>
    <property type="molecule type" value="Genomic_DNA"/>
</dbReference>
<dbReference type="KEGG" id="mtim:DIR46_07695"/>
<dbReference type="AlphaFoldDB" id="A0A2S2DGX1"/>